<evidence type="ECO:0000256" key="2">
    <source>
        <dbReference type="ARBA" id="ARBA00023015"/>
    </source>
</evidence>
<protein>
    <submittedName>
        <fullName evidence="6">LysR family transcriptional regulator</fullName>
    </submittedName>
</protein>
<evidence type="ECO:0000256" key="1">
    <source>
        <dbReference type="ARBA" id="ARBA00009437"/>
    </source>
</evidence>
<dbReference type="InterPro" id="IPR000847">
    <property type="entry name" value="LysR_HTH_N"/>
</dbReference>
<name>A0A9X2INH6_9BACI</name>
<accession>A0A9X2INH6</accession>
<dbReference type="SUPFAM" id="SSF46785">
    <property type="entry name" value="Winged helix' DNA-binding domain"/>
    <property type="match status" value="1"/>
</dbReference>
<dbReference type="Gene3D" id="1.10.10.10">
    <property type="entry name" value="Winged helix-like DNA-binding domain superfamily/Winged helix DNA-binding domain"/>
    <property type="match status" value="1"/>
</dbReference>
<evidence type="ECO:0000256" key="3">
    <source>
        <dbReference type="ARBA" id="ARBA00023125"/>
    </source>
</evidence>
<evidence type="ECO:0000313" key="6">
    <source>
        <dbReference type="EMBL" id="MCM3714185.1"/>
    </source>
</evidence>
<evidence type="ECO:0000256" key="4">
    <source>
        <dbReference type="ARBA" id="ARBA00023163"/>
    </source>
</evidence>
<dbReference type="RefSeq" id="WP_251222979.1">
    <property type="nucleotide sequence ID" value="NZ_JAMBOL010000006.1"/>
</dbReference>
<dbReference type="Proteomes" id="UP001139179">
    <property type="component" value="Unassembled WGS sequence"/>
</dbReference>
<dbReference type="GO" id="GO:0000976">
    <property type="term" value="F:transcription cis-regulatory region binding"/>
    <property type="evidence" value="ECO:0007669"/>
    <property type="project" value="TreeGrafter"/>
</dbReference>
<dbReference type="Pfam" id="PF00126">
    <property type="entry name" value="HTH_1"/>
    <property type="match status" value="1"/>
</dbReference>
<dbReference type="Gene3D" id="3.40.190.290">
    <property type="match status" value="1"/>
</dbReference>
<dbReference type="SUPFAM" id="SSF53850">
    <property type="entry name" value="Periplasmic binding protein-like II"/>
    <property type="match status" value="1"/>
</dbReference>
<dbReference type="CDD" id="cd05466">
    <property type="entry name" value="PBP2_LTTR_substrate"/>
    <property type="match status" value="1"/>
</dbReference>
<keyword evidence="3" id="KW-0238">DNA-binding</keyword>
<dbReference type="PROSITE" id="PS50931">
    <property type="entry name" value="HTH_LYSR"/>
    <property type="match status" value="1"/>
</dbReference>
<comment type="caution">
    <text evidence="6">The sequence shown here is derived from an EMBL/GenBank/DDBJ whole genome shotgun (WGS) entry which is preliminary data.</text>
</comment>
<dbReference type="InterPro" id="IPR036390">
    <property type="entry name" value="WH_DNA-bd_sf"/>
</dbReference>
<dbReference type="GO" id="GO:0003700">
    <property type="term" value="F:DNA-binding transcription factor activity"/>
    <property type="evidence" value="ECO:0007669"/>
    <property type="project" value="InterPro"/>
</dbReference>
<keyword evidence="4" id="KW-0804">Transcription</keyword>
<dbReference type="PANTHER" id="PTHR30126:SF78">
    <property type="entry name" value="HTH LYSR-TYPE DOMAIN-CONTAINING PROTEIN"/>
    <property type="match status" value="1"/>
</dbReference>
<dbReference type="PANTHER" id="PTHR30126">
    <property type="entry name" value="HTH-TYPE TRANSCRIPTIONAL REGULATOR"/>
    <property type="match status" value="1"/>
</dbReference>
<dbReference type="InterPro" id="IPR036388">
    <property type="entry name" value="WH-like_DNA-bd_sf"/>
</dbReference>
<dbReference type="AlphaFoldDB" id="A0A9X2INH6"/>
<dbReference type="InterPro" id="IPR005119">
    <property type="entry name" value="LysR_subst-bd"/>
</dbReference>
<dbReference type="PRINTS" id="PR00039">
    <property type="entry name" value="HTHLYSR"/>
</dbReference>
<keyword evidence="2" id="KW-0805">Transcription regulation</keyword>
<evidence type="ECO:0000313" key="7">
    <source>
        <dbReference type="Proteomes" id="UP001139179"/>
    </source>
</evidence>
<evidence type="ECO:0000259" key="5">
    <source>
        <dbReference type="PROSITE" id="PS50931"/>
    </source>
</evidence>
<organism evidence="6 7">
    <name type="scientific">Halalkalibacter oceani</name>
    <dbReference type="NCBI Taxonomy" id="1653776"/>
    <lineage>
        <taxon>Bacteria</taxon>
        <taxon>Bacillati</taxon>
        <taxon>Bacillota</taxon>
        <taxon>Bacilli</taxon>
        <taxon>Bacillales</taxon>
        <taxon>Bacillaceae</taxon>
        <taxon>Halalkalibacter</taxon>
    </lineage>
</organism>
<keyword evidence="7" id="KW-1185">Reference proteome</keyword>
<proteinExistence type="inferred from homology"/>
<reference evidence="6" key="1">
    <citation type="submission" date="2022-05" db="EMBL/GenBank/DDBJ databases">
        <title>Comparative Genomics of Spacecraft Associated Microbes.</title>
        <authorList>
            <person name="Tran M.T."/>
            <person name="Wright A."/>
            <person name="Seuylemezian A."/>
            <person name="Eisen J."/>
            <person name="Coil D."/>
        </authorList>
    </citation>
    <scope>NUCLEOTIDE SEQUENCE</scope>
    <source>
        <strain evidence="6">214.1.1</strain>
    </source>
</reference>
<gene>
    <name evidence="6" type="ORF">M3202_08810</name>
</gene>
<dbReference type="Pfam" id="PF03466">
    <property type="entry name" value="LysR_substrate"/>
    <property type="match status" value="1"/>
</dbReference>
<feature type="domain" description="HTH lysR-type" evidence="5">
    <location>
        <begin position="1"/>
        <end position="58"/>
    </location>
</feature>
<comment type="similarity">
    <text evidence="1">Belongs to the LysR transcriptional regulatory family.</text>
</comment>
<sequence length="289" mass="33610">MRDQDWQIIKVLFQTKNITKAANQLFISQPALTNRIQQIEKEFGVQLIHRGRRGVHFTSEGEYLAKTADEMLLKIRLIKEDVKNIGKDVTGTLRIAVSHIFTRYKLPRLLKLFHNLYPDVEFQVIAGRSKDVFQLVSNNDVHIGFVRGDYTWHESKHLLFEETICVASQRNISMENLPSLARVNYQTEPLLKTTIDNWWRENYSQPPLIGMEVDKVDTCKEMVIHGLGYGIFPSAILDDRQDLYKMDLLDKDGKPVIRKTWMIVKDDTLQLNIVNAFVEFVAELDVRHL</sequence>
<dbReference type="EMBL" id="JAMBOL010000006">
    <property type="protein sequence ID" value="MCM3714185.1"/>
    <property type="molecule type" value="Genomic_DNA"/>
</dbReference>